<evidence type="ECO:0000256" key="1">
    <source>
        <dbReference type="SAM" id="SignalP"/>
    </source>
</evidence>
<organism evidence="2">
    <name type="scientific">Octopus bimaculoides</name>
    <name type="common">California two-spotted octopus</name>
    <dbReference type="NCBI Taxonomy" id="37653"/>
    <lineage>
        <taxon>Eukaryota</taxon>
        <taxon>Metazoa</taxon>
        <taxon>Spiralia</taxon>
        <taxon>Lophotrochozoa</taxon>
        <taxon>Mollusca</taxon>
        <taxon>Cephalopoda</taxon>
        <taxon>Coleoidea</taxon>
        <taxon>Octopodiformes</taxon>
        <taxon>Octopoda</taxon>
        <taxon>Incirrata</taxon>
        <taxon>Octopodidae</taxon>
        <taxon>Octopus</taxon>
    </lineage>
</organism>
<name>A0A0L8FW56_OCTBM</name>
<sequence>MSWPMFIIIIFRFSFVEILGYECRVGVYFKISTYTLAVSSVLNTRSTAFRSCNAGYQLSPSQIE</sequence>
<keyword evidence="1" id="KW-0732">Signal</keyword>
<dbReference type="EMBL" id="KQ425807">
    <property type="protein sequence ID" value="KOF68961.1"/>
    <property type="molecule type" value="Genomic_DNA"/>
</dbReference>
<protein>
    <submittedName>
        <fullName evidence="2">Uncharacterized protein</fullName>
    </submittedName>
</protein>
<reference evidence="2" key="1">
    <citation type="submission" date="2015-07" db="EMBL/GenBank/DDBJ databases">
        <title>MeaNS - Measles Nucleotide Surveillance Program.</title>
        <authorList>
            <person name="Tran T."/>
            <person name="Druce J."/>
        </authorList>
    </citation>
    <scope>NUCLEOTIDE SEQUENCE</scope>
    <source>
        <strain evidence="2">UCB-OBI-ISO-001</strain>
        <tissue evidence="2">Gonad</tissue>
    </source>
</reference>
<feature type="signal peptide" evidence="1">
    <location>
        <begin position="1"/>
        <end position="20"/>
    </location>
</feature>
<proteinExistence type="predicted"/>
<dbReference type="AlphaFoldDB" id="A0A0L8FW56"/>
<feature type="chain" id="PRO_5005582668" evidence="1">
    <location>
        <begin position="21"/>
        <end position="64"/>
    </location>
</feature>
<gene>
    <name evidence="2" type="ORF">OCBIM_22006075mg</name>
</gene>
<evidence type="ECO:0000313" key="2">
    <source>
        <dbReference type="EMBL" id="KOF68961.1"/>
    </source>
</evidence>
<accession>A0A0L8FW56</accession>